<evidence type="ECO:0000256" key="2">
    <source>
        <dbReference type="ARBA" id="ARBA00022643"/>
    </source>
</evidence>
<comment type="caution">
    <text evidence="6">The sequence shown here is derived from an EMBL/GenBank/DDBJ whole genome shotgun (WGS) entry which is preliminary data.</text>
</comment>
<dbReference type="Gene3D" id="3.20.20.30">
    <property type="entry name" value="Luciferase-like domain"/>
    <property type="match status" value="1"/>
</dbReference>
<keyword evidence="1" id="KW-0285">Flavoprotein</keyword>
<proteinExistence type="predicted"/>
<dbReference type="Pfam" id="PF00296">
    <property type="entry name" value="Bac_luciferase"/>
    <property type="match status" value="1"/>
</dbReference>
<dbReference type="InterPro" id="IPR050172">
    <property type="entry name" value="SsuD_RutA_monooxygenase"/>
</dbReference>
<evidence type="ECO:0000313" key="6">
    <source>
        <dbReference type="EMBL" id="MDV6271720.1"/>
    </source>
</evidence>
<dbReference type="PANTHER" id="PTHR42847">
    <property type="entry name" value="ALKANESULFONATE MONOOXYGENASE"/>
    <property type="match status" value="1"/>
</dbReference>
<evidence type="ECO:0000256" key="3">
    <source>
        <dbReference type="ARBA" id="ARBA00023002"/>
    </source>
</evidence>
<accession>A0ABU4C5C9</accession>
<dbReference type="Proteomes" id="UP001185927">
    <property type="component" value="Unassembled WGS sequence"/>
</dbReference>
<keyword evidence="7" id="KW-1185">Reference proteome</keyword>
<dbReference type="PANTHER" id="PTHR42847:SF4">
    <property type="entry name" value="ALKANESULFONATE MONOOXYGENASE-RELATED"/>
    <property type="match status" value="1"/>
</dbReference>
<keyword evidence="4" id="KW-0503">Monooxygenase</keyword>
<protein>
    <submittedName>
        <fullName evidence="6">LLM class flavin-dependent oxidoreductase</fullName>
    </submittedName>
</protein>
<dbReference type="InterPro" id="IPR036661">
    <property type="entry name" value="Luciferase-like_sf"/>
</dbReference>
<dbReference type="RefSeq" id="WP_317546364.1">
    <property type="nucleotide sequence ID" value="NZ_JAWLKB010000071.1"/>
</dbReference>
<evidence type="ECO:0000256" key="4">
    <source>
        <dbReference type="ARBA" id="ARBA00023033"/>
    </source>
</evidence>
<organism evidence="6 7">
    <name type="scientific">Rhodococcus globerulus</name>
    <dbReference type="NCBI Taxonomy" id="33008"/>
    <lineage>
        <taxon>Bacteria</taxon>
        <taxon>Bacillati</taxon>
        <taxon>Actinomycetota</taxon>
        <taxon>Actinomycetes</taxon>
        <taxon>Mycobacteriales</taxon>
        <taxon>Nocardiaceae</taxon>
        <taxon>Rhodococcus</taxon>
    </lineage>
</organism>
<keyword evidence="3" id="KW-0560">Oxidoreductase</keyword>
<gene>
    <name evidence="6" type="ORF">R3Q16_34600</name>
</gene>
<evidence type="ECO:0000259" key="5">
    <source>
        <dbReference type="Pfam" id="PF00296"/>
    </source>
</evidence>
<sequence>MTTEIYSFLSSSPAQYPWENHSGGLAHLTRDARAIDEGGYAGALVATGIGAGPDPWVTSAAVIPETSRMKFLLAIHPSVTTPATLAKQVATFDELSNGRVLTNIVTGSASTPGRSGGTASAGVRLDHEARYRYTDEFLQVYRGLISGEKVNFEGEFISIHEGFVGVRPVQKPYPAIWFGGSSGAAIEVAGKHADVYATWGEPFELLTEKIGKARASAARHGRKIRVGCQFNVIVRDTREEAWAAAQELLDQADDGFIEQFLAGLAAGDSVGQHRQLGFHDRKRPKHARDLEIEPDIWTGFGLLRVGPGLAIVGDPETVAARLRGYRDAGVDAFILQNWPYVEETERIARDVLPLLENGLVATS</sequence>
<dbReference type="SUPFAM" id="SSF51679">
    <property type="entry name" value="Bacterial luciferase-like"/>
    <property type="match status" value="1"/>
</dbReference>
<reference evidence="6 7" key="1">
    <citation type="submission" date="2023-10" db="EMBL/GenBank/DDBJ databases">
        <title>Development of a sustainable strategy for remediation of hydrocarbon-contaminated territories based on the waste exchange concept.</title>
        <authorList>
            <person name="Krivoruchko A."/>
        </authorList>
    </citation>
    <scope>NUCLEOTIDE SEQUENCE [LARGE SCALE GENOMIC DNA]</scope>
    <source>
        <strain evidence="6 7">IEGM 1203</strain>
    </source>
</reference>
<evidence type="ECO:0000256" key="1">
    <source>
        <dbReference type="ARBA" id="ARBA00022630"/>
    </source>
</evidence>
<feature type="domain" description="Luciferase-like" evidence="5">
    <location>
        <begin position="18"/>
        <end position="331"/>
    </location>
</feature>
<dbReference type="InterPro" id="IPR011251">
    <property type="entry name" value="Luciferase-like_dom"/>
</dbReference>
<keyword evidence="2" id="KW-0288">FMN</keyword>
<evidence type="ECO:0000313" key="7">
    <source>
        <dbReference type="Proteomes" id="UP001185927"/>
    </source>
</evidence>
<name>A0ABU4C5C9_RHOGO</name>
<dbReference type="EMBL" id="JAWLKB010000071">
    <property type="protein sequence ID" value="MDV6271720.1"/>
    <property type="molecule type" value="Genomic_DNA"/>
</dbReference>
<dbReference type="CDD" id="cd01094">
    <property type="entry name" value="Alkanesulfonate_monoxygenase"/>
    <property type="match status" value="1"/>
</dbReference>